<proteinExistence type="inferred from homology"/>
<feature type="region of interest" description="Disordered" evidence="4">
    <location>
        <begin position="127"/>
        <end position="163"/>
    </location>
</feature>
<keyword evidence="7" id="KW-1185">Reference proteome</keyword>
<dbReference type="PANTHER" id="PTHR42800:SF1">
    <property type="entry name" value="EXOINULINASE INUD (AFU_ORTHOLOGUE AFUA_5G00480)"/>
    <property type="match status" value="1"/>
</dbReference>
<name>A0ABW4RIU7_9BACL</name>
<evidence type="ECO:0000256" key="3">
    <source>
        <dbReference type="ARBA" id="ARBA00023295"/>
    </source>
</evidence>
<dbReference type="InterPro" id="IPR023296">
    <property type="entry name" value="Glyco_hydro_beta-prop_sf"/>
</dbReference>
<dbReference type="InterPro" id="IPR013148">
    <property type="entry name" value="Glyco_hydro_32_N"/>
</dbReference>
<keyword evidence="3" id="KW-0326">Glycosidase</keyword>
<evidence type="ECO:0000259" key="5">
    <source>
        <dbReference type="Pfam" id="PF00251"/>
    </source>
</evidence>
<dbReference type="Gene3D" id="2.115.10.20">
    <property type="entry name" value="Glycosyl hydrolase domain, family 43"/>
    <property type="match status" value="1"/>
</dbReference>
<evidence type="ECO:0000313" key="6">
    <source>
        <dbReference type="EMBL" id="MFD1886082.1"/>
    </source>
</evidence>
<protein>
    <submittedName>
        <fullName evidence="6">Glycoside hydrolase family 32 protein</fullName>
    </submittedName>
</protein>
<accession>A0ABW4RIU7</accession>
<gene>
    <name evidence="6" type="ORF">ACFSC9_11155</name>
</gene>
<evidence type="ECO:0000256" key="1">
    <source>
        <dbReference type="ARBA" id="ARBA00009902"/>
    </source>
</evidence>
<comment type="similarity">
    <text evidence="1">Belongs to the glycosyl hydrolase 32 family.</text>
</comment>
<dbReference type="Proteomes" id="UP001597233">
    <property type="component" value="Unassembled WGS sequence"/>
</dbReference>
<dbReference type="PANTHER" id="PTHR42800">
    <property type="entry name" value="EXOINULINASE INUD (AFU_ORTHOLOGUE AFUA_5G00480)"/>
    <property type="match status" value="1"/>
</dbReference>
<feature type="compositionally biased region" description="Low complexity" evidence="4">
    <location>
        <begin position="127"/>
        <end position="158"/>
    </location>
</feature>
<dbReference type="RefSeq" id="WP_347327143.1">
    <property type="nucleotide sequence ID" value="NZ_JBCGUH010000021.1"/>
</dbReference>
<evidence type="ECO:0000256" key="4">
    <source>
        <dbReference type="SAM" id="MobiDB-lite"/>
    </source>
</evidence>
<feature type="domain" description="Glycosyl hydrolase family 32 N-terminal" evidence="5">
    <location>
        <begin position="14"/>
        <end position="372"/>
    </location>
</feature>
<organism evidence="6 7">
    <name type="scientific">Paenibacillus wenxiniae</name>
    <dbReference type="NCBI Taxonomy" id="1636843"/>
    <lineage>
        <taxon>Bacteria</taxon>
        <taxon>Bacillati</taxon>
        <taxon>Bacillota</taxon>
        <taxon>Bacilli</taxon>
        <taxon>Bacillales</taxon>
        <taxon>Paenibacillaceae</taxon>
        <taxon>Paenibacillus</taxon>
    </lineage>
</organism>
<dbReference type="SMART" id="SM00640">
    <property type="entry name" value="Glyco_32"/>
    <property type="match status" value="1"/>
</dbReference>
<keyword evidence="2 6" id="KW-0378">Hydrolase</keyword>
<evidence type="ECO:0000313" key="7">
    <source>
        <dbReference type="Proteomes" id="UP001597233"/>
    </source>
</evidence>
<dbReference type="CDD" id="cd18622">
    <property type="entry name" value="GH32_Inu-like"/>
    <property type="match status" value="1"/>
</dbReference>
<sequence>METFDVQLYKPKLHFSPQRNWLCNPNGLIYFEGEYHLFYQYDPHATVGHSMQWGHAVSTDWIQWEELEIVLNMDDRDSICSSSIVVDWNNTSGLFPDGPGMVAMYMCHSERSGVRSEAIDYDHAAATSTHASGSGSDSTSISNSTSISTSTHASTTSSVPHNNTANQDMHRLCIAYSHDRGRTWTTCENDPVLTSKTDHPIRDPKVFWYRPKGYWVMVVATGEDVSFYTSRNLLEWKWESRFGKGFGSHEGEWQCPDLFRLPIEGTGSCKWVLLISTADQPELGNGSRTQYFIGSFDGRQFMPEYNRIQWLDYGRDNYAGVSLSDIPEQDGRRIYMGWMNNWRYARGLPADDWHGAMTIPRTLGLRPLKNQLLICQRPVTELDRYFTEKHKLSNLTVSNEQPYELATSAEIADIRLHVQHDGLDELTVTIHHTAEQYTTIGYHATSELLSVRREH</sequence>
<dbReference type="GO" id="GO:0016787">
    <property type="term" value="F:hydrolase activity"/>
    <property type="evidence" value="ECO:0007669"/>
    <property type="project" value="UniProtKB-KW"/>
</dbReference>
<evidence type="ECO:0000256" key="2">
    <source>
        <dbReference type="ARBA" id="ARBA00022801"/>
    </source>
</evidence>
<dbReference type="SUPFAM" id="SSF75005">
    <property type="entry name" value="Arabinanase/levansucrase/invertase"/>
    <property type="match status" value="1"/>
</dbReference>
<dbReference type="InterPro" id="IPR001362">
    <property type="entry name" value="Glyco_hydro_32"/>
</dbReference>
<reference evidence="7" key="1">
    <citation type="journal article" date="2019" name="Int. J. Syst. Evol. Microbiol.">
        <title>The Global Catalogue of Microorganisms (GCM) 10K type strain sequencing project: providing services to taxonomists for standard genome sequencing and annotation.</title>
        <authorList>
            <consortium name="The Broad Institute Genomics Platform"/>
            <consortium name="The Broad Institute Genome Sequencing Center for Infectious Disease"/>
            <person name="Wu L."/>
            <person name="Ma J."/>
        </authorList>
    </citation>
    <scope>NUCLEOTIDE SEQUENCE [LARGE SCALE GENOMIC DNA]</scope>
    <source>
        <strain evidence="7">CCUG 54950</strain>
    </source>
</reference>
<dbReference type="EMBL" id="JBHUEH010000014">
    <property type="protein sequence ID" value="MFD1886082.1"/>
    <property type="molecule type" value="Genomic_DNA"/>
</dbReference>
<dbReference type="Pfam" id="PF00251">
    <property type="entry name" value="Glyco_hydro_32N"/>
    <property type="match status" value="1"/>
</dbReference>
<comment type="caution">
    <text evidence="6">The sequence shown here is derived from an EMBL/GenBank/DDBJ whole genome shotgun (WGS) entry which is preliminary data.</text>
</comment>